<dbReference type="InterPro" id="IPR058163">
    <property type="entry name" value="LysR-type_TF_proteobact-type"/>
</dbReference>
<feature type="non-terminal residue" evidence="3">
    <location>
        <position position="1"/>
    </location>
</feature>
<accession>A0A7V8NQC1</accession>
<dbReference type="Proteomes" id="UP000567293">
    <property type="component" value="Unassembled WGS sequence"/>
</dbReference>
<comment type="similarity">
    <text evidence="1">Belongs to the LysR transcriptional regulatory family.</text>
</comment>
<dbReference type="EMBL" id="JACDQQ010001014">
    <property type="protein sequence ID" value="MBA0085416.1"/>
    <property type="molecule type" value="Genomic_DNA"/>
</dbReference>
<dbReference type="GO" id="GO:0003700">
    <property type="term" value="F:DNA-binding transcription factor activity"/>
    <property type="evidence" value="ECO:0007669"/>
    <property type="project" value="TreeGrafter"/>
</dbReference>
<dbReference type="AlphaFoldDB" id="A0A7V8NQC1"/>
<comment type="caution">
    <text evidence="3">The sequence shown here is derived from an EMBL/GenBank/DDBJ whole genome shotgun (WGS) entry which is preliminary data.</text>
</comment>
<evidence type="ECO:0000256" key="1">
    <source>
        <dbReference type="ARBA" id="ARBA00009437"/>
    </source>
</evidence>
<dbReference type="Gene3D" id="3.40.190.290">
    <property type="match status" value="1"/>
</dbReference>
<gene>
    <name evidence="3" type="ORF">HRJ53_10500</name>
</gene>
<evidence type="ECO:0000313" key="4">
    <source>
        <dbReference type="Proteomes" id="UP000567293"/>
    </source>
</evidence>
<dbReference type="GO" id="GO:0006351">
    <property type="term" value="P:DNA-templated transcription"/>
    <property type="evidence" value="ECO:0007669"/>
    <property type="project" value="TreeGrafter"/>
</dbReference>
<dbReference type="GO" id="GO:0043565">
    <property type="term" value="F:sequence-specific DNA binding"/>
    <property type="evidence" value="ECO:0007669"/>
    <property type="project" value="TreeGrafter"/>
</dbReference>
<proteinExistence type="inferred from homology"/>
<dbReference type="PANTHER" id="PTHR30537:SF5">
    <property type="entry name" value="HTH-TYPE TRANSCRIPTIONAL ACTIVATOR TTDR-RELATED"/>
    <property type="match status" value="1"/>
</dbReference>
<reference evidence="3" key="1">
    <citation type="submission" date="2020-06" db="EMBL/GenBank/DDBJ databases">
        <title>Legume-microbial interactions unlock mineral nutrients during tropical forest succession.</title>
        <authorList>
            <person name="Epihov D.Z."/>
        </authorList>
    </citation>
    <scope>NUCLEOTIDE SEQUENCE [LARGE SCALE GENOMIC DNA]</scope>
    <source>
        <strain evidence="3">Pan2503</strain>
    </source>
</reference>
<keyword evidence="4" id="KW-1185">Reference proteome</keyword>
<sequence>ATWTFRRGVAEASISLGGRVRLSTTVGVRECVLAGLGLAIASEWMFAPELKAKTVKAVLTDWSLPPVEAWAIFPAGRQTSAKTRTFASFIESQMLNRDRFQQQMGAGN</sequence>
<name>A0A7V8NQC1_9BACT</name>
<evidence type="ECO:0000259" key="2">
    <source>
        <dbReference type="Pfam" id="PF03466"/>
    </source>
</evidence>
<dbReference type="PANTHER" id="PTHR30537">
    <property type="entry name" value="HTH-TYPE TRANSCRIPTIONAL REGULATOR"/>
    <property type="match status" value="1"/>
</dbReference>
<dbReference type="InterPro" id="IPR005119">
    <property type="entry name" value="LysR_subst-bd"/>
</dbReference>
<protein>
    <submittedName>
        <fullName evidence="3">LysR family transcriptional regulator</fullName>
    </submittedName>
</protein>
<dbReference type="SUPFAM" id="SSF53850">
    <property type="entry name" value="Periplasmic binding protein-like II"/>
    <property type="match status" value="1"/>
</dbReference>
<organism evidence="3 4">
    <name type="scientific">Candidatus Acidiferrum panamense</name>
    <dbReference type="NCBI Taxonomy" id="2741543"/>
    <lineage>
        <taxon>Bacteria</taxon>
        <taxon>Pseudomonadati</taxon>
        <taxon>Acidobacteriota</taxon>
        <taxon>Terriglobia</taxon>
        <taxon>Candidatus Acidiferrales</taxon>
        <taxon>Candidatus Acidiferrum</taxon>
    </lineage>
</organism>
<evidence type="ECO:0000313" key="3">
    <source>
        <dbReference type="EMBL" id="MBA0085416.1"/>
    </source>
</evidence>
<dbReference type="Pfam" id="PF03466">
    <property type="entry name" value="LysR_substrate"/>
    <property type="match status" value="1"/>
</dbReference>
<feature type="domain" description="LysR substrate-binding" evidence="2">
    <location>
        <begin position="3"/>
        <end position="93"/>
    </location>
</feature>